<keyword evidence="6" id="KW-1185">Reference proteome</keyword>
<dbReference type="Gene3D" id="1.20.1050.130">
    <property type="match status" value="1"/>
</dbReference>
<dbReference type="STRING" id="7719.ENSCINP00000020777"/>
<accession>F6QDM2</accession>
<dbReference type="Pfam" id="PF14497">
    <property type="entry name" value="GST_C_3"/>
    <property type="match status" value="1"/>
</dbReference>
<dbReference type="InterPro" id="IPR004046">
    <property type="entry name" value="GST_C"/>
</dbReference>
<dbReference type="InterPro" id="IPR036282">
    <property type="entry name" value="Glutathione-S-Trfase_C_sf"/>
</dbReference>
<evidence type="ECO:0000256" key="3">
    <source>
        <dbReference type="ARBA" id="ARBA00022679"/>
    </source>
</evidence>
<evidence type="ECO:0000313" key="6">
    <source>
        <dbReference type="Proteomes" id="UP000008144"/>
    </source>
</evidence>
<name>F6QDM2_CIOIN</name>
<dbReference type="InParanoid" id="F6QDM2"/>
<dbReference type="InterPro" id="IPR050213">
    <property type="entry name" value="GST_superfamily"/>
</dbReference>
<dbReference type="PROSITE" id="PS50405">
    <property type="entry name" value="GST_CTER"/>
    <property type="match status" value="1"/>
</dbReference>
<dbReference type="PRINTS" id="PR01266">
    <property type="entry name" value="GSTRNSFRASEA"/>
</dbReference>
<reference evidence="5" key="2">
    <citation type="submission" date="2025-08" db="UniProtKB">
        <authorList>
            <consortium name="Ensembl"/>
        </authorList>
    </citation>
    <scope>IDENTIFICATION</scope>
</reference>
<dbReference type="FunFam" id="1.20.1050.10:FF:000005">
    <property type="entry name" value="Glutathione S-transferase A1"/>
    <property type="match status" value="1"/>
</dbReference>
<dbReference type="FunCoup" id="F6QDM2">
    <property type="interactions" value="1"/>
</dbReference>
<dbReference type="EC" id="2.5.1.18" evidence="2"/>
<evidence type="ECO:0000256" key="1">
    <source>
        <dbReference type="ARBA" id="ARBA00011055"/>
    </source>
</evidence>
<protein>
    <recommendedName>
        <fullName evidence="2">glutathione transferase</fullName>
        <ecNumber evidence="2">2.5.1.18</ecNumber>
    </recommendedName>
</protein>
<proteinExistence type="inferred from homology"/>
<keyword evidence="3" id="KW-0808">Transferase</keyword>
<evidence type="ECO:0000256" key="2">
    <source>
        <dbReference type="ARBA" id="ARBA00012452"/>
    </source>
</evidence>
<reference evidence="6" key="1">
    <citation type="journal article" date="2002" name="Science">
        <title>The draft genome of Ciona intestinalis: insights into chordate and vertebrate origins.</title>
        <authorList>
            <person name="Dehal P."/>
            <person name="Satou Y."/>
            <person name="Campbell R.K."/>
            <person name="Chapman J."/>
            <person name="Degnan B."/>
            <person name="De Tomaso A."/>
            <person name="Davidson B."/>
            <person name="Di Gregorio A."/>
            <person name="Gelpke M."/>
            <person name="Goodstein D.M."/>
            <person name="Harafuji N."/>
            <person name="Hastings K.E."/>
            <person name="Ho I."/>
            <person name="Hotta K."/>
            <person name="Huang W."/>
            <person name="Kawashima T."/>
            <person name="Lemaire P."/>
            <person name="Martinez D."/>
            <person name="Meinertzhagen I.A."/>
            <person name="Necula S."/>
            <person name="Nonaka M."/>
            <person name="Putnam N."/>
            <person name="Rash S."/>
            <person name="Saiga H."/>
            <person name="Satake M."/>
            <person name="Terry A."/>
            <person name="Yamada L."/>
            <person name="Wang H.G."/>
            <person name="Awazu S."/>
            <person name="Azumi K."/>
            <person name="Boore J."/>
            <person name="Branno M."/>
            <person name="Chin-Bow S."/>
            <person name="DeSantis R."/>
            <person name="Doyle S."/>
            <person name="Francino P."/>
            <person name="Keys D.N."/>
            <person name="Haga S."/>
            <person name="Hayashi H."/>
            <person name="Hino K."/>
            <person name="Imai K.S."/>
            <person name="Inaba K."/>
            <person name="Kano S."/>
            <person name="Kobayashi K."/>
            <person name="Kobayashi M."/>
            <person name="Lee B.I."/>
            <person name="Makabe K.W."/>
            <person name="Manohar C."/>
            <person name="Matassi G."/>
            <person name="Medina M."/>
            <person name="Mochizuki Y."/>
            <person name="Mount S."/>
            <person name="Morishita T."/>
            <person name="Miura S."/>
            <person name="Nakayama A."/>
            <person name="Nishizaka S."/>
            <person name="Nomoto H."/>
            <person name="Ohta F."/>
            <person name="Oishi K."/>
            <person name="Rigoutsos I."/>
            <person name="Sano M."/>
            <person name="Sasaki A."/>
            <person name="Sasakura Y."/>
            <person name="Shoguchi E."/>
            <person name="Shin-i T."/>
            <person name="Spagnuolo A."/>
            <person name="Stainier D."/>
            <person name="Suzuki M.M."/>
            <person name="Tassy O."/>
            <person name="Takatori N."/>
            <person name="Tokuoka M."/>
            <person name="Yagi K."/>
            <person name="Yoshizaki F."/>
            <person name="Wada S."/>
            <person name="Zhang C."/>
            <person name="Hyatt P.D."/>
            <person name="Larimer F."/>
            <person name="Detter C."/>
            <person name="Doggett N."/>
            <person name="Glavina T."/>
            <person name="Hawkins T."/>
            <person name="Richardson P."/>
            <person name="Lucas S."/>
            <person name="Kohara Y."/>
            <person name="Levine M."/>
            <person name="Satoh N."/>
            <person name="Rokhsar D.S."/>
        </authorList>
    </citation>
    <scope>NUCLEOTIDE SEQUENCE [LARGE SCALE GENOMIC DNA]</scope>
</reference>
<dbReference type="GO" id="GO:0004364">
    <property type="term" value="F:glutathione transferase activity"/>
    <property type="evidence" value="ECO:0000318"/>
    <property type="project" value="GO_Central"/>
</dbReference>
<dbReference type="HOGENOM" id="CLU_039475_4_1_1"/>
<dbReference type="GO" id="GO:0006749">
    <property type="term" value="P:glutathione metabolic process"/>
    <property type="evidence" value="ECO:0000318"/>
    <property type="project" value="GO_Central"/>
</dbReference>
<dbReference type="AlphaFoldDB" id="F6QDM2"/>
<feature type="domain" description="GST C-terminal" evidence="4">
    <location>
        <begin position="4"/>
        <end position="124"/>
    </location>
</feature>
<dbReference type="PANTHER" id="PTHR11571:SF230">
    <property type="entry name" value="GLUTATHIONE TRANSFERASE"/>
    <property type="match status" value="1"/>
</dbReference>
<reference evidence="5" key="3">
    <citation type="submission" date="2025-09" db="UniProtKB">
        <authorList>
            <consortium name="Ensembl"/>
        </authorList>
    </citation>
    <scope>IDENTIFICATION</scope>
</reference>
<evidence type="ECO:0000259" key="4">
    <source>
        <dbReference type="PROSITE" id="PS50405"/>
    </source>
</evidence>
<dbReference type="GeneTree" id="ENSGT00940000169396"/>
<dbReference type="PANTHER" id="PTHR11571">
    <property type="entry name" value="GLUTATHIONE S-TRANSFERASE"/>
    <property type="match status" value="1"/>
</dbReference>
<evidence type="ECO:0000313" key="5">
    <source>
        <dbReference type="Ensembl" id="ENSCINP00000020777.3"/>
    </source>
</evidence>
<sequence length="139" mass="16143">MGENDTERALVDMYTEGIMDMSNVGLAYPFKPDKAQFWSENKEKLGTKYFSVYENILQTTNNGHLVGNKQTMADVLLFESFVHYLHIDKDVLNNYPNLQKFMASQKEIPWVQKFLQPGSNRKPFPDEKYVAMVAEIFFS</sequence>
<dbReference type="Proteomes" id="UP000008144">
    <property type="component" value="Unassembled WGS sequence"/>
</dbReference>
<dbReference type="Ensembl" id="ENSCINT00000020777.3">
    <property type="protein sequence ID" value="ENSCINP00000020777.3"/>
    <property type="gene ID" value="ENSCING00000021658.1"/>
</dbReference>
<organism evidence="5 6">
    <name type="scientific">Ciona intestinalis</name>
    <name type="common">Transparent sea squirt</name>
    <name type="synonym">Ascidia intestinalis</name>
    <dbReference type="NCBI Taxonomy" id="7719"/>
    <lineage>
        <taxon>Eukaryota</taxon>
        <taxon>Metazoa</taxon>
        <taxon>Chordata</taxon>
        <taxon>Tunicata</taxon>
        <taxon>Ascidiacea</taxon>
        <taxon>Phlebobranchia</taxon>
        <taxon>Cionidae</taxon>
        <taxon>Ciona</taxon>
    </lineage>
</organism>
<dbReference type="SUPFAM" id="SSF47616">
    <property type="entry name" value="GST C-terminal domain-like"/>
    <property type="match status" value="1"/>
</dbReference>
<comment type="similarity">
    <text evidence="1">Belongs to the GST superfamily. Alpha family.</text>
</comment>
<dbReference type="InterPro" id="IPR003080">
    <property type="entry name" value="GST_alpha"/>
</dbReference>
<dbReference type="InterPro" id="IPR010987">
    <property type="entry name" value="Glutathione-S-Trfase_C-like"/>
</dbReference>